<evidence type="ECO:0000256" key="1">
    <source>
        <dbReference type="ARBA" id="ARBA00003474"/>
    </source>
</evidence>
<evidence type="ECO:0000259" key="6">
    <source>
        <dbReference type="PROSITE" id="PS50076"/>
    </source>
</evidence>
<dbReference type="Proteomes" id="UP001497600">
    <property type="component" value="Chromosome G"/>
</dbReference>
<dbReference type="PANTHER" id="PTHR24074">
    <property type="entry name" value="CO-CHAPERONE PROTEIN DJLA"/>
    <property type="match status" value="1"/>
</dbReference>
<feature type="domain" description="J" evidence="6">
    <location>
        <begin position="3"/>
        <end position="67"/>
    </location>
</feature>
<organism evidence="8 9">
    <name type="scientific">[Candida] anglica</name>
    <dbReference type="NCBI Taxonomy" id="148631"/>
    <lineage>
        <taxon>Eukaryota</taxon>
        <taxon>Fungi</taxon>
        <taxon>Dikarya</taxon>
        <taxon>Ascomycota</taxon>
        <taxon>Saccharomycotina</taxon>
        <taxon>Pichiomycetes</taxon>
        <taxon>Debaryomycetaceae</taxon>
        <taxon>Kurtzmaniella</taxon>
    </lineage>
</organism>
<dbReference type="CDD" id="cd06257">
    <property type="entry name" value="DnaJ"/>
    <property type="match status" value="1"/>
</dbReference>
<dbReference type="PRINTS" id="PR00625">
    <property type="entry name" value="JDOMAIN"/>
</dbReference>
<dbReference type="InterPro" id="IPR036671">
    <property type="entry name" value="DPH_MB_sf"/>
</dbReference>
<evidence type="ECO:0000256" key="2">
    <source>
        <dbReference type="ARBA" id="ARBA00006169"/>
    </source>
</evidence>
<proteinExistence type="inferred from homology"/>
<evidence type="ECO:0000313" key="9">
    <source>
        <dbReference type="Proteomes" id="UP001497600"/>
    </source>
</evidence>
<keyword evidence="9" id="KW-1185">Reference proteome</keyword>
<sequence>MSSHYDVLGVAPNSTTSEIKRAYREKLLLTHPDKVGGELSTDLIQQIQLAYKVLSDETHRQEYDDELARGLQKQGFNINGEGLDIYSLEEFEFDEDAVLWHKMCCRCQAPEAIKLEESDLELGTDDGEGGLELVVQCNSCSLWIKVRYMEEADE</sequence>
<evidence type="ECO:0000256" key="4">
    <source>
        <dbReference type="ARBA" id="ARBA00022723"/>
    </source>
</evidence>
<protein>
    <recommendedName>
        <fullName evidence="3">Diphthamide biosynthesis protein 4</fullName>
    </recommendedName>
</protein>
<evidence type="ECO:0000313" key="8">
    <source>
        <dbReference type="EMBL" id="CAK7917100.1"/>
    </source>
</evidence>
<dbReference type="InterPro" id="IPR036869">
    <property type="entry name" value="J_dom_sf"/>
</dbReference>
<evidence type="ECO:0000256" key="5">
    <source>
        <dbReference type="ARBA" id="ARBA00023004"/>
    </source>
</evidence>
<accession>A0ABP0ELM5</accession>
<keyword evidence="5" id="KW-0408">Iron</keyword>
<comment type="function">
    <text evidence="1">Required for the first step of diphthamide biosynthesis, the transfer of 3-amino-3-carboxypropyl from S-adenosyl-L-methionine to a histidine residue. Diphthamide is a post-translational modification of histidine which occurs in elongation factor 2.</text>
</comment>
<keyword evidence="4" id="KW-0479">Metal-binding</keyword>
<dbReference type="InterPro" id="IPR050817">
    <property type="entry name" value="DjlA_DnaK_co-chaperone"/>
</dbReference>
<gene>
    <name evidence="8" type="primary">JJJ3</name>
    <name evidence="8" type="ORF">CAAN4_G06920</name>
</gene>
<dbReference type="SMART" id="SM00271">
    <property type="entry name" value="DnaJ"/>
    <property type="match status" value="1"/>
</dbReference>
<dbReference type="SUPFAM" id="SSF46565">
    <property type="entry name" value="Chaperone J-domain"/>
    <property type="match status" value="1"/>
</dbReference>
<dbReference type="EMBL" id="OZ004259">
    <property type="protein sequence ID" value="CAK7917100.1"/>
    <property type="molecule type" value="Genomic_DNA"/>
</dbReference>
<evidence type="ECO:0000256" key="3">
    <source>
        <dbReference type="ARBA" id="ARBA00021797"/>
    </source>
</evidence>
<dbReference type="Pfam" id="PF05207">
    <property type="entry name" value="Zn_ribbon_CSL"/>
    <property type="match status" value="1"/>
</dbReference>
<dbReference type="SUPFAM" id="SSF144217">
    <property type="entry name" value="CSL zinc finger"/>
    <property type="match status" value="1"/>
</dbReference>
<comment type="similarity">
    <text evidence="2">Belongs to the DPH4 family.</text>
</comment>
<name>A0ABP0ELM5_9ASCO</name>
<reference evidence="8 9" key="1">
    <citation type="submission" date="2024-01" db="EMBL/GenBank/DDBJ databases">
        <authorList>
            <consortium name="Genoscope - CEA"/>
            <person name="William W."/>
        </authorList>
    </citation>
    <scope>NUCLEOTIDE SEQUENCE [LARGE SCALE GENOMIC DNA]</scope>
    <source>
        <strain evidence="8 9">29B2s-10</strain>
    </source>
</reference>
<dbReference type="Pfam" id="PF00226">
    <property type="entry name" value="DnaJ"/>
    <property type="match status" value="1"/>
</dbReference>
<feature type="domain" description="DPH-type MB" evidence="7">
    <location>
        <begin position="82"/>
        <end position="149"/>
    </location>
</feature>
<dbReference type="Gene3D" id="3.10.660.10">
    <property type="entry name" value="DPH Zinc finger"/>
    <property type="match status" value="1"/>
</dbReference>
<dbReference type="Gene3D" id="1.10.287.110">
    <property type="entry name" value="DnaJ domain"/>
    <property type="match status" value="1"/>
</dbReference>
<dbReference type="PROSITE" id="PS51074">
    <property type="entry name" value="DPH_MB"/>
    <property type="match status" value="1"/>
</dbReference>
<dbReference type="PROSITE" id="PS50076">
    <property type="entry name" value="DNAJ_2"/>
    <property type="match status" value="1"/>
</dbReference>
<evidence type="ECO:0000259" key="7">
    <source>
        <dbReference type="PROSITE" id="PS51074"/>
    </source>
</evidence>
<dbReference type="InterPro" id="IPR007872">
    <property type="entry name" value="DPH_MB_dom"/>
</dbReference>
<dbReference type="InterPro" id="IPR001623">
    <property type="entry name" value="DnaJ_domain"/>
</dbReference>